<keyword evidence="1 4" id="KW-0489">Methyltransferase</keyword>
<comment type="caution">
    <text evidence="4">The sequence shown here is derived from an EMBL/GenBank/DDBJ whole genome shotgun (WGS) entry which is preliminary data.</text>
</comment>
<dbReference type="Proteomes" id="UP000647836">
    <property type="component" value="Unassembled WGS sequence"/>
</dbReference>
<dbReference type="GO" id="GO:0032259">
    <property type="term" value="P:methylation"/>
    <property type="evidence" value="ECO:0007669"/>
    <property type="project" value="UniProtKB-KW"/>
</dbReference>
<dbReference type="PANTHER" id="PTHR44942:SF4">
    <property type="entry name" value="METHYLTRANSFERASE TYPE 11 DOMAIN-CONTAINING PROTEIN"/>
    <property type="match status" value="1"/>
</dbReference>
<sequence length="281" mass="32103">MKDLKQTIISYSNTDLEQRKHWYSPAAEAYNQARPRYPQDLIHQVVELAQLSTNSKILEVGCGPGTATVAIAQLGCPIICLEPNPDFFQLAQQNCQPYSNVEIENTSFEEWELKPLEFNAVLAASSFHWISPEVGYPKAANALQENGYLILLWNKELQPSYEVYQSLSQVYQLHTPSLDRYEDQKTQEYILRQLGNMAIDSGQFQNLRTGQVISEVTYTVDEYLTLLKTYSPYIKLDPETKKSLFLELRHCIEDDFGGSLQLSYISAFHIAQKVTSEVRDS</sequence>
<evidence type="ECO:0000259" key="3">
    <source>
        <dbReference type="Pfam" id="PF13649"/>
    </source>
</evidence>
<accession>A0ABR9TU14</accession>
<dbReference type="Pfam" id="PF13649">
    <property type="entry name" value="Methyltransf_25"/>
    <property type="match status" value="1"/>
</dbReference>
<evidence type="ECO:0000313" key="5">
    <source>
        <dbReference type="Proteomes" id="UP000647836"/>
    </source>
</evidence>
<dbReference type="InterPro" id="IPR029063">
    <property type="entry name" value="SAM-dependent_MTases_sf"/>
</dbReference>
<reference evidence="4 5" key="1">
    <citation type="submission" date="2020-10" db="EMBL/GenBank/DDBJ databases">
        <authorList>
            <person name="Castelo-Branco R."/>
            <person name="Eusebio N."/>
            <person name="Adriana R."/>
            <person name="Vieira A."/>
            <person name="Brugerolle De Fraissinette N."/>
            <person name="Rezende De Castro R."/>
            <person name="Schneider M.P."/>
            <person name="Vasconcelos V."/>
            <person name="Leao P.N."/>
        </authorList>
    </citation>
    <scope>NUCLEOTIDE SEQUENCE [LARGE SCALE GENOMIC DNA]</scope>
    <source>
        <strain evidence="4 5">LEGE 07299</strain>
    </source>
</reference>
<dbReference type="SUPFAM" id="SSF53335">
    <property type="entry name" value="S-adenosyl-L-methionine-dependent methyltransferases"/>
    <property type="match status" value="1"/>
</dbReference>
<dbReference type="GO" id="GO:0008168">
    <property type="term" value="F:methyltransferase activity"/>
    <property type="evidence" value="ECO:0007669"/>
    <property type="project" value="UniProtKB-KW"/>
</dbReference>
<dbReference type="RefSeq" id="WP_194040519.1">
    <property type="nucleotide sequence ID" value="NZ_JADEXF010000019.1"/>
</dbReference>
<organism evidence="4 5">
    <name type="scientific">Nostoc cf. edaphicum LEGE 07299</name>
    <dbReference type="NCBI Taxonomy" id="2777974"/>
    <lineage>
        <taxon>Bacteria</taxon>
        <taxon>Bacillati</taxon>
        <taxon>Cyanobacteriota</taxon>
        <taxon>Cyanophyceae</taxon>
        <taxon>Nostocales</taxon>
        <taxon>Nostocaceae</taxon>
        <taxon>Nostoc</taxon>
    </lineage>
</organism>
<dbReference type="PANTHER" id="PTHR44942">
    <property type="entry name" value="METHYLTRANSF_11 DOMAIN-CONTAINING PROTEIN"/>
    <property type="match status" value="1"/>
</dbReference>
<evidence type="ECO:0000256" key="1">
    <source>
        <dbReference type="ARBA" id="ARBA00022603"/>
    </source>
</evidence>
<protein>
    <submittedName>
        <fullName evidence="4">Class I SAM-dependent methyltransferase</fullName>
    </submittedName>
</protein>
<proteinExistence type="predicted"/>
<feature type="domain" description="Methyltransferase" evidence="3">
    <location>
        <begin position="57"/>
        <end position="146"/>
    </location>
</feature>
<gene>
    <name evidence="4" type="ORF">IQ229_01165</name>
</gene>
<evidence type="ECO:0000256" key="2">
    <source>
        <dbReference type="ARBA" id="ARBA00022679"/>
    </source>
</evidence>
<evidence type="ECO:0000313" key="4">
    <source>
        <dbReference type="EMBL" id="MBE9103602.1"/>
    </source>
</evidence>
<dbReference type="InterPro" id="IPR041698">
    <property type="entry name" value="Methyltransf_25"/>
</dbReference>
<dbReference type="CDD" id="cd02440">
    <property type="entry name" value="AdoMet_MTases"/>
    <property type="match status" value="1"/>
</dbReference>
<dbReference type="Gene3D" id="3.40.50.150">
    <property type="entry name" value="Vaccinia Virus protein VP39"/>
    <property type="match status" value="1"/>
</dbReference>
<keyword evidence="2" id="KW-0808">Transferase</keyword>
<dbReference type="EMBL" id="JADEXF010000019">
    <property type="protein sequence ID" value="MBE9103602.1"/>
    <property type="molecule type" value="Genomic_DNA"/>
</dbReference>
<keyword evidence="5" id="KW-1185">Reference proteome</keyword>
<name>A0ABR9TU14_9NOSO</name>
<dbReference type="InterPro" id="IPR051052">
    <property type="entry name" value="Diverse_substrate_MTase"/>
</dbReference>